<gene>
    <name evidence="2" type="ORF">BaOVIS_018840</name>
</gene>
<sequence length="574" mass="63478">MHAILPKRRTLNVKKTRRKQLSALKSQAAAPAPRAKSDAAARSSGLNIHRLSTLDAYKRLVAKLCTEATSDPENNLEGVLPLFDIVAGKGGGTDELKAFASKLALRSLVAVAVHLLPRISYELIVDDDEYSDEYAGARKLAEAKNAITEKLKSTNPGKVKRSKISCSNLVATERAISKQTKELLDRLVEHCQRNLAKDPELIVPLIARLTSAEVRPNLKLIKLCVECCNNEDEALSQVCIDSLRELFNQYSIRDLEKTFKVLLKGSNINVKVLKLINAIPLAKRQHSFELMSDKKRATEGHVEEILCRVVAFYLRILGQCSGEKLEECLTGLSRFGALVNEPLQREILDKMKSIIVGATSLRPSTHVRVLQSAASLSRILHAQSHWILQELTRMVHNTAPYLYQGQIIQGDRELQFATPCHTWDVVRTVQKITSQATCSGVSSEMEELVRLVQELLSLCVVCDTAVAQALIREVEKVIERVPPIAGLVDADGMVFSVLAKRATNFWEIELLSNHVGPNVAKAIRSLRRHASGAAAARAKGGPNGHQDIANCGSDVYEMLTVNEDDLFVQYKHKT</sequence>
<dbReference type="SUPFAM" id="SSF48371">
    <property type="entry name" value="ARM repeat"/>
    <property type="match status" value="1"/>
</dbReference>
<evidence type="ECO:0000313" key="3">
    <source>
        <dbReference type="Proteomes" id="UP001057455"/>
    </source>
</evidence>
<protein>
    <submittedName>
        <fullName evidence="2">Noc3p, putative</fullName>
    </submittedName>
</protein>
<dbReference type="PANTHER" id="PTHR14428">
    <property type="entry name" value="NUCLEOLAR COMPLEX PROTEIN 3"/>
    <property type="match status" value="1"/>
</dbReference>
<dbReference type="OrthoDB" id="361427at2759"/>
<accession>A0A9W5WUY8</accession>
<dbReference type="GO" id="GO:0003682">
    <property type="term" value="F:chromatin binding"/>
    <property type="evidence" value="ECO:0007669"/>
    <property type="project" value="TreeGrafter"/>
</dbReference>
<comment type="caution">
    <text evidence="2">The sequence shown here is derived from an EMBL/GenBank/DDBJ whole genome shotgun (WGS) entry which is preliminary data.</text>
</comment>
<evidence type="ECO:0000256" key="1">
    <source>
        <dbReference type="SAM" id="MobiDB-lite"/>
    </source>
</evidence>
<dbReference type="EMBL" id="BLIY01000016">
    <property type="protein sequence ID" value="GFE54480.1"/>
    <property type="molecule type" value="Genomic_DNA"/>
</dbReference>
<feature type="region of interest" description="Disordered" evidence="1">
    <location>
        <begin position="15"/>
        <end position="41"/>
    </location>
</feature>
<dbReference type="AlphaFoldDB" id="A0A9W5WUY8"/>
<reference evidence="2" key="1">
    <citation type="submission" date="2019-12" db="EMBL/GenBank/DDBJ databases">
        <title>Genome sequence of Babesia ovis.</title>
        <authorList>
            <person name="Yamagishi J."/>
            <person name="Sevinc F."/>
            <person name="Xuan X."/>
        </authorList>
    </citation>
    <scope>NUCLEOTIDE SEQUENCE</scope>
    <source>
        <strain evidence="2">Selcuk</strain>
    </source>
</reference>
<proteinExistence type="predicted"/>
<organism evidence="2 3">
    <name type="scientific">Babesia ovis</name>
    <dbReference type="NCBI Taxonomy" id="5869"/>
    <lineage>
        <taxon>Eukaryota</taxon>
        <taxon>Sar</taxon>
        <taxon>Alveolata</taxon>
        <taxon>Apicomplexa</taxon>
        <taxon>Aconoidasida</taxon>
        <taxon>Piroplasmida</taxon>
        <taxon>Babesiidae</taxon>
        <taxon>Babesia</taxon>
    </lineage>
</organism>
<dbReference type="InterPro" id="IPR016903">
    <property type="entry name" value="Nucleolar_cplx-assoc_3"/>
</dbReference>
<evidence type="ECO:0000313" key="2">
    <source>
        <dbReference type="EMBL" id="GFE54480.1"/>
    </source>
</evidence>
<name>A0A9W5WUY8_BABOV</name>
<feature type="compositionally biased region" description="Low complexity" evidence="1">
    <location>
        <begin position="21"/>
        <end position="41"/>
    </location>
</feature>
<dbReference type="GO" id="GO:0006270">
    <property type="term" value="P:DNA replication initiation"/>
    <property type="evidence" value="ECO:0007669"/>
    <property type="project" value="TreeGrafter"/>
</dbReference>
<dbReference type="GO" id="GO:0005730">
    <property type="term" value="C:nucleolus"/>
    <property type="evidence" value="ECO:0007669"/>
    <property type="project" value="TreeGrafter"/>
</dbReference>
<dbReference type="InterPro" id="IPR016024">
    <property type="entry name" value="ARM-type_fold"/>
</dbReference>
<dbReference type="Proteomes" id="UP001057455">
    <property type="component" value="Unassembled WGS sequence"/>
</dbReference>
<dbReference type="PANTHER" id="PTHR14428:SF5">
    <property type="entry name" value="NUCLEOLAR COMPLEX PROTEIN 3 HOMOLOG"/>
    <property type="match status" value="1"/>
</dbReference>
<keyword evidence="3" id="KW-1185">Reference proteome</keyword>